<evidence type="ECO:0000256" key="1">
    <source>
        <dbReference type="SAM" id="MobiDB-lite"/>
    </source>
</evidence>
<dbReference type="EMBL" id="PGOL01001275">
    <property type="protein sequence ID" value="PKI59439.1"/>
    <property type="molecule type" value="Genomic_DNA"/>
</dbReference>
<dbReference type="Proteomes" id="UP000233551">
    <property type="component" value="Unassembled WGS sequence"/>
</dbReference>
<evidence type="ECO:0000313" key="3">
    <source>
        <dbReference type="Proteomes" id="UP000233551"/>
    </source>
</evidence>
<gene>
    <name evidence="2" type="ORF">CRG98_020198</name>
</gene>
<reference evidence="2 3" key="1">
    <citation type="submission" date="2017-11" db="EMBL/GenBank/DDBJ databases">
        <title>De-novo sequencing of pomegranate (Punica granatum L.) genome.</title>
        <authorList>
            <person name="Akparov Z."/>
            <person name="Amiraslanov A."/>
            <person name="Hajiyeva S."/>
            <person name="Abbasov M."/>
            <person name="Kaur K."/>
            <person name="Hamwieh A."/>
            <person name="Solovyev V."/>
            <person name="Salamov A."/>
            <person name="Braich B."/>
            <person name="Kosarev P."/>
            <person name="Mahmoud A."/>
            <person name="Hajiyev E."/>
            <person name="Babayeva S."/>
            <person name="Izzatullayeva V."/>
            <person name="Mammadov A."/>
            <person name="Mammadov A."/>
            <person name="Sharifova S."/>
            <person name="Ojaghi J."/>
            <person name="Eynullazada K."/>
            <person name="Bayramov B."/>
            <person name="Abdulazimova A."/>
            <person name="Shahmuradov I."/>
        </authorList>
    </citation>
    <scope>NUCLEOTIDE SEQUENCE [LARGE SCALE GENOMIC DNA]</scope>
    <source>
        <strain evidence="3">cv. AG2017</strain>
        <tissue evidence="2">Leaf</tissue>
    </source>
</reference>
<evidence type="ECO:0000313" key="2">
    <source>
        <dbReference type="EMBL" id="PKI59439.1"/>
    </source>
</evidence>
<feature type="region of interest" description="Disordered" evidence="1">
    <location>
        <begin position="1"/>
        <end position="34"/>
    </location>
</feature>
<comment type="caution">
    <text evidence="2">The sequence shown here is derived from an EMBL/GenBank/DDBJ whole genome shotgun (WGS) entry which is preliminary data.</text>
</comment>
<organism evidence="2 3">
    <name type="scientific">Punica granatum</name>
    <name type="common">Pomegranate</name>
    <dbReference type="NCBI Taxonomy" id="22663"/>
    <lineage>
        <taxon>Eukaryota</taxon>
        <taxon>Viridiplantae</taxon>
        <taxon>Streptophyta</taxon>
        <taxon>Embryophyta</taxon>
        <taxon>Tracheophyta</taxon>
        <taxon>Spermatophyta</taxon>
        <taxon>Magnoliopsida</taxon>
        <taxon>eudicotyledons</taxon>
        <taxon>Gunneridae</taxon>
        <taxon>Pentapetalae</taxon>
        <taxon>rosids</taxon>
        <taxon>malvids</taxon>
        <taxon>Myrtales</taxon>
        <taxon>Lythraceae</taxon>
        <taxon>Punica</taxon>
    </lineage>
</organism>
<accession>A0A2I0JSZ4</accession>
<keyword evidence="3" id="KW-1185">Reference proteome</keyword>
<proteinExistence type="predicted"/>
<dbReference type="AlphaFoldDB" id="A0A2I0JSZ4"/>
<sequence length="97" mass="10545">MPAAPIRRNEVAGNSISHESHWGQGRARRGTKVTTRARLGRMGERARDVHGGAEQVGVWGLVGQPGGLVFEPWIQPKITVVPLSRIPTHLILSSSHL</sequence>
<name>A0A2I0JSZ4_PUNGR</name>
<protein>
    <submittedName>
        <fullName evidence="2">Uncharacterized protein</fullName>
    </submittedName>
</protein>